<gene>
    <name evidence="9" type="ORF">A8L45_18950</name>
</gene>
<evidence type="ECO:0000313" key="10">
    <source>
        <dbReference type="Proteomes" id="UP000094936"/>
    </source>
</evidence>
<evidence type="ECO:0000259" key="8">
    <source>
        <dbReference type="PROSITE" id="PS50928"/>
    </source>
</evidence>
<sequence length="313" mass="34565">MTNITSTTPSRWQRFLESDFFYFFKRDKVAIGSFIVFALFVLTAVFAPILSPANPYDLATIDIMDSELPPAWLEEGETRFLLGTDNQGRDILSTMMYGLRISLIIGLGAVALQLAIGIVVGLTAGYFGGRIDSFLMRVADVQLSFSTMMVAIIISAIFKASFGSEFYSQYAILMLVVIIGVAEWPQYARTIRASVLAEKKKEYVEAAQVMGFRSLRIMFRHILPNCLSPILVISTVQVANAIMSEAALSFLGLGMPADTPSLGSLISIGFTYIFSGSWWITAFPGILLVLLVLVINLLGDWLRDVFNPKIYKG</sequence>
<dbReference type="EMBL" id="LYBM01000045">
    <property type="protein sequence ID" value="ODA30892.1"/>
    <property type="molecule type" value="Genomic_DNA"/>
</dbReference>
<evidence type="ECO:0000256" key="2">
    <source>
        <dbReference type="ARBA" id="ARBA00022448"/>
    </source>
</evidence>
<dbReference type="Gene3D" id="1.10.3720.10">
    <property type="entry name" value="MetI-like"/>
    <property type="match status" value="1"/>
</dbReference>
<accession>A0A1C3ECB8</accession>
<dbReference type="PROSITE" id="PS50928">
    <property type="entry name" value="ABC_TM1"/>
    <property type="match status" value="1"/>
</dbReference>
<dbReference type="GO" id="GO:0055085">
    <property type="term" value="P:transmembrane transport"/>
    <property type="evidence" value="ECO:0007669"/>
    <property type="project" value="InterPro"/>
</dbReference>
<keyword evidence="6 7" id="KW-0472">Membrane</keyword>
<dbReference type="OrthoDB" id="9805884at2"/>
<dbReference type="InterPro" id="IPR000515">
    <property type="entry name" value="MetI-like"/>
</dbReference>
<feature type="domain" description="ABC transmembrane type-1" evidence="8">
    <location>
        <begin position="99"/>
        <end position="299"/>
    </location>
</feature>
<keyword evidence="10" id="KW-1185">Reference proteome</keyword>
<keyword evidence="5 7" id="KW-1133">Transmembrane helix</keyword>
<dbReference type="CDD" id="cd06261">
    <property type="entry name" value="TM_PBP2"/>
    <property type="match status" value="1"/>
</dbReference>
<dbReference type="PANTHER" id="PTHR43386">
    <property type="entry name" value="OLIGOPEPTIDE TRANSPORT SYSTEM PERMEASE PROTEIN APPC"/>
    <property type="match status" value="1"/>
</dbReference>
<feature type="transmembrane region" description="Helical" evidence="7">
    <location>
        <begin position="278"/>
        <end position="299"/>
    </location>
</feature>
<dbReference type="STRING" id="1080227.A8L45_18950"/>
<feature type="transmembrane region" description="Helical" evidence="7">
    <location>
        <begin position="29"/>
        <end position="50"/>
    </location>
</feature>
<dbReference type="PANTHER" id="PTHR43386:SF26">
    <property type="entry name" value="ABC TRANSPORTER PERMEASE PROTEIN"/>
    <property type="match status" value="1"/>
</dbReference>
<evidence type="ECO:0000313" key="9">
    <source>
        <dbReference type="EMBL" id="ODA30892.1"/>
    </source>
</evidence>
<reference evidence="9 10" key="1">
    <citation type="submission" date="2016-05" db="EMBL/GenBank/DDBJ databases">
        <title>Genomic Taxonomy of the Vibrionaceae.</title>
        <authorList>
            <person name="Gomez-Gil B."/>
            <person name="Enciso-Ibarra J."/>
        </authorList>
    </citation>
    <scope>NUCLEOTIDE SEQUENCE [LARGE SCALE GENOMIC DNA]</scope>
    <source>
        <strain evidence="9 10">CAIM 1920</strain>
    </source>
</reference>
<dbReference type="InterPro" id="IPR035906">
    <property type="entry name" value="MetI-like_sf"/>
</dbReference>
<evidence type="ECO:0000256" key="3">
    <source>
        <dbReference type="ARBA" id="ARBA00022475"/>
    </source>
</evidence>
<dbReference type="InterPro" id="IPR050366">
    <property type="entry name" value="BP-dependent_transpt_permease"/>
</dbReference>
<comment type="subcellular location">
    <subcellularLocation>
        <location evidence="1 7">Cell membrane</location>
        <topology evidence="1 7">Multi-pass membrane protein</topology>
    </subcellularLocation>
</comment>
<dbReference type="RefSeq" id="WP_068904928.1">
    <property type="nucleotide sequence ID" value="NZ_JBHUIF010000030.1"/>
</dbReference>
<proteinExistence type="inferred from homology"/>
<feature type="transmembrane region" description="Helical" evidence="7">
    <location>
        <begin position="222"/>
        <end position="243"/>
    </location>
</feature>
<keyword evidence="3" id="KW-1003">Cell membrane</keyword>
<dbReference type="InterPro" id="IPR025966">
    <property type="entry name" value="OppC_N"/>
</dbReference>
<organism evidence="9 10">
    <name type="scientific">Veronia pacifica</name>
    <dbReference type="NCBI Taxonomy" id="1080227"/>
    <lineage>
        <taxon>Bacteria</taxon>
        <taxon>Pseudomonadati</taxon>
        <taxon>Pseudomonadota</taxon>
        <taxon>Gammaproteobacteria</taxon>
        <taxon>Vibrionales</taxon>
        <taxon>Vibrionaceae</taxon>
        <taxon>Veronia</taxon>
    </lineage>
</organism>
<dbReference type="AlphaFoldDB" id="A0A1C3ECB8"/>
<evidence type="ECO:0000256" key="1">
    <source>
        <dbReference type="ARBA" id="ARBA00004651"/>
    </source>
</evidence>
<feature type="transmembrane region" description="Helical" evidence="7">
    <location>
        <begin position="141"/>
        <end position="160"/>
    </location>
</feature>
<dbReference type="SUPFAM" id="SSF161098">
    <property type="entry name" value="MetI-like"/>
    <property type="match status" value="1"/>
</dbReference>
<comment type="similarity">
    <text evidence="7">Belongs to the binding-protein-dependent transport system permease family.</text>
</comment>
<comment type="caution">
    <text evidence="9">The sequence shown here is derived from an EMBL/GenBank/DDBJ whole genome shotgun (WGS) entry which is preliminary data.</text>
</comment>
<dbReference type="Proteomes" id="UP000094936">
    <property type="component" value="Unassembled WGS sequence"/>
</dbReference>
<dbReference type="GO" id="GO:0005886">
    <property type="term" value="C:plasma membrane"/>
    <property type="evidence" value="ECO:0007669"/>
    <property type="project" value="UniProtKB-SubCell"/>
</dbReference>
<dbReference type="Pfam" id="PF00528">
    <property type="entry name" value="BPD_transp_1"/>
    <property type="match status" value="1"/>
</dbReference>
<name>A0A1C3ECB8_9GAMM</name>
<evidence type="ECO:0000256" key="5">
    <source>
        <dbReference type="ARBA" id="ARBA00022989"/>
    </source>
</evidence>
<feature type="transmembrane region" description="Helical" evidence="7">
    <location>
        <begin position="166"/>
        <end position="184"/>
    </location>
</feature>
<evidence type="ECO:0000256" key="4">
    <source>
        <dbReference type="ARBA" id="ARBA00022692"/>
    </source>
</evidence>
<evidence type="ECO:0000256" key="6">
    <source>
        <dbReference type="ARBA" id="ARBA00023136"/>
    </source>
</evidence>
<protein>
    <submittedName>
        <fullName evidence="9">ABC transporter permease</fullName>
    </submittedName>
</protein>
<feature type="transmembrane region" description="Helical" evidence="7">
    <location>
        <begin position="101"/>
        <end position="129"/>
    </location>
</feature>
<keyword evidence="4 7" id="KW-0812">Transmembrane</keyword>
<dbReference type="Pfam" id="PF12911">
    <property type="entry name" value="OppC_N"/>
    <property type="match status" value="1"/>
</dbReference>
<keyword evidence="2 7" id="KW-0813">Transport</keyword>
<evidence type="ECO:0000256" key="7">
    <source>
        <dbReference type="RuleBase" id="RU363032"/>
    </source>
</evidence>